<feature type="compositionally biased region" description="Polar residues" evidence="1">
    <location>
        <begin position="34"/>
        <end position="48"/>
    </location>
</feature>
<gene>
    <name evidence="2" type="ORF">RCC_07697</name>
</gene>
<dbReference type="Proteomes" id="UP000225277">
    <property type="component" value="Unassembled WGS sequence"/>
</dbReference>
<organism evidence="2 3">
    <name type="scientific">Ramularia collo-cygni</name>
    <dbReference type="NCBI Taxonomy" id="112498"/>
    <lineage>
        <taxon>Eukaryota</taxon>
        <taxon>Fungi</taxon>
        <taxon>Dikarya</taxon>
        <taxon>Ascomycota</taxon>
        <taxon>Pezizomycotina</taxon>
        <taxon>Dothideomycetes</taxon>
        <taxon>Dothideomycetidae</taxon>
        <taxon>Mycosphaerellales</taxon>
        <taxon>Mycosphaerellaceae</taxon>
        <taxon>Ramularia</taxon>
    </lineage>
</organism>
<proteinExistence type="predicted"/>
<keyword evidence="3" id="KW-1185">Reference proteome</keyword>
<name>A0A2D3V8R9_9PEZI</name>
<evidence type="ECO:0000313" key="2">
    <source>
        <dbReference type="EMBL" id="CZT21830.1"/>
    </source>
</evidence>
<dbReference type="GeneID" id="35602809"/>
<protein>
    <submittedName>
        <fullName evidence="2">Uncharacterized protein</fullName>
    </submittedName>
</protein>
<evidence type="ECO:0000313" key="3">
    <source>
        <dbReference type="Proteomes" id="UP000225277"/>
    </source>
</evidence>
<dbReference type="EMBL" id="FJUY01000012">
    <property type="protein sequence ID" value="CZT21830.1"/>
    <property type="molecule type" value="Genomic_DNA"/>
</dbReference>
<sequence length="57" mass="6506">MQFKYQSTVGVKTIVDKSLPTWYLGTIMYHSKPPRSSRTAKSGFTPTTRIRRRANSA</sequence>
<dbReference type="RefSeq" id="XP_023628719.1">
    <property type="nucleotide sequence ID" value="XM_023772951.1"/>
</dbReference>
<reference evidence="2 3" key="1">
    <citation type="submission" date="2016-03" db="EMBL/GenBank/DDBJ databases">
        <authorList>
            <person name="Ploux O."/>
        </authorList>
    </citation>
    <scope>NUCLEOTIDE SEQUENCE [LARGE SCALE GENOMIC DNA]</scope>
    <source>
        <strain evidence="2 3">URUG2</strain>
    </source>
</reference>
<dbReference type="AlphaFoldDB" id="A0A2D3V8R9"/>
<evidence type="ECO:0000256" key="1">
    <source>
        <dbReference type="SAM" id="MobiDB-lite"/>
    </source>
</evidence>
<accession>A0A2D3V8R9</accession>
<feature type="region of interest" description="Disordered" evidence="1">
    <location>
        <begin position="33"/>
        <end position="57"/>
    </location>
</feature>